<protein>
    <submittedName>
        <fullName evidence="1">Uncharacterized protein</fullName>
    </submittedName>
</protein>
<reference evidence="1" key="1">
    <citation type="journal article" date="2011" name="Environ. Microbiol.">
        <title>Genomic insights into the metabolic potential of the polycyclic aromatic hydrocarbon degrading sulfate-reducing Deltaproteobacterium N47.</title>
        <authorList>
            <person name="Bergmann F."/>
            <person name="Selesi D."/>
            <person name="Weinmaier T."/>
            <person name="Tischler P."/>
            <person name="Rattei T."/>
            <person name="Meckenstock R.U."/>
        </authorList>
    </citation>
    <scope>NUCLEOTIDE SEQUENCE</scope>
</reference>
<accession>E1YBU3</accession>
<name>E1YBU3_9BACT</name>
<dbReference type="AlphaFoldDB" id="E1YBU3"/>
<sequence>MGESRDGECREWRHFIIFCLSDDRFIMKNQIKDAFRGVVQ</sequence>
<evidence type="ECO:0000313" key="1">
    <source>
        <dbReference type="EMBL" id="CBX28037.1"/>
    </source>
</evidence>
<dbReference type="EMBL" id="FR695868">
    <property type="protein sequence ID" value="CBX28037.1"/>
    <property type="molecule type" value="Genomic_DNA"/>
</dbReference>
<organism evidence="1">
    <name type="scientific">uncultured Desulfobacterium sp</name>
    <dbReference type="NCBI Taxonomy" id="201089"/>
    <lineage>
        <taxon>Bacteria</taxon>
        <taxon>Pseudomonadati</taxon>
        <taxon>Thermodesulfobacteriota</taxon>
        <taxon>Desulfobacteria</taxon>
        <taxon>Desulfobacterales</taxon>
        <taxon>Desulfobacteriaceae</taxon>
        <taxon>Desulfobacterium</taxon>
        <taxon>environmental samples</taxon>
    </lineage>
</organism>
<proteinExistence type="predicted"/>
<gene>
    <name evidence="1" type="ORF">N47_G33610</name>
</gene>